<dbReference type="FunCoup" id="A0A3A9JJH5">
    <property type="interactions" value="425"/>
</dbReference>
<comment type="caution">
    <text evidence="3">The sequence shown here is derived from an EMBL/GenBank/DDBJ whole genome shotgun (WGS) entry which is preliminary data.</text>
</comment>
<sequence length="769" mass="83876">MRPQGLGDRPPAKVCSRGMSHVDRFTFDTSLGKSLPALPAREYRENVAAATILSLWRRRYLIVSAAALSVLVAAGVLTQLEKRYAAEAVVKLDLQRPEPASGPDQALAVAVDLNAVAQSEARIARSRAVVRAVVDRLGLASDPRYASKESRLTVVRNAMLHELDWVRRQLLGHRPEPAIQAEDADAPTGPTQDDARERAVRDLMQRLNVAPDSRSYLITISYQSYDPAVAARVANAVAEEYLSRQSVSVHDPARRRAEWLAGRVEEMTTALRAAEAQVAAFRERTGMLGSASDSGAPATVSQQQLQEVTAQLGAANLARINEERRLARVQDMMRSGQLPSAADLQSSPLISTLLEREATARRELGEKQLRFGARHPSVLELQAGIADLRGRIDAELRRTVRVISGDLAAARDTEVDLSRRLEALKRTLLDSKSHEGELRVLVREVQTTRDRLATLEQSYDQALASRDLRPVAASLILPAEPDQVPVFPRPFLVLALGLLGGLGVGTSSALLLERRDQGLRTSSDISPSTGTRCLAMVPEVSMPSLSRAARITKGHAAFEEAVFSVGAGAGLFNSAHGCRTVLVTSSIAGEGKSTLCRALARSLTAAGKRVLLVEGAPLREQGQEASSRPSAKADSDTAGRGLAPITSNFAISTLEAKLEEARKSFDLIILEGAPVMLVADSLVLGRQADVVIHVARWAHTRRRVVEAALRRMSENSLVVDGVVLTRVDLRRHRRLNLFDDCSFYVRERRLYERMARHTGLRSPSLRERT</sequence>
<evidence type="ECO:0000313" key="6">
    <source>
        <dbReference type="Proteomes" id="UP000278036"/>
    </source>
</evidence>
<reference evidence="3 6" key="1">
    <citation type="submission" date="2018-09" db="EMBL/GenBank/DDBJ databases">
        <title>Roseomonas sp. nov., isolated from feces of Tibetan antelopes in the Qinghai-Tibet plateau, China.</title>
        <authorList>
            <person name="Tian Z."/>
        </authorList>
    </citation>
    <scope>NUCLEOTIDE SEQUENCE [LARGE SCALE GENOMIC DNA]</scope>
    <source>
        <strain evidence="4 5">Z23</strain>
        <strain evidence="3 6">Z24</strain>
    </source>
</reference>
<dbReference type="Proteomes" id="UP000278036">
    <property type="component" value="Unassembled WGS sequence"/>
</dbReference>
<dbReference type="InterPro" id="IPR027417">
    <property type="entry name" value="P-loop_NTPase"/>
</dbReference>
<dbReference type="PANTHER" id="PTHR32309">
    <property type="entry name" value="TYROSINE-PROTEIN KINASE"/>
    <property type="match status" value="1"/>
</dbReference>
<dbReference type="PANTHER" id="PTHR32309:SF13">
    <property type="entry name" value="FERRIC ENTEROBACTIN TRANSPORT PROTEIN FEPE"/>
    <property type="match status" value="1"/>
</dbReference>
<feature type="coiled-coil region" evidence="1">
    <location>
        <begin position="407"/>
        <end position="458"/>
    </location>
</feature>
<gene>
    <name evidence="3" type="ORF">D6Z83_04495</name>
    <name evidence="4" type="ORF">EBE87_21730</name>
</gene>
<evidence type="ECO:0000256" key="1">
    <source>
        <dbReference type="SAM" id="Coils"/>
    </source>
</evidence>
<dbReference type="AlphaFoldDB" id="A0A3A9JJH5"/>
<dbReference type="GO" id="GO:0005886">
    <property type="term" value="C:plasma membrane"/>
    <property type="evidence" value="ECO:0007669"/>
    <property type="project" value="TreeGrafter"/>
</dbReference>
<feature type="region of interest" description="Disordered" evidence="2">
    <location>
        <begin position="619"/>
        <end position="639"/>
    </location>
</feature>
<dbReference type="InterPro" id="IPR050445">
    <property type="entry name" value="Bact_polysacc_biosynth/exp"/>
</dbReference>
<dbReference type="EMBL" id="RAQU01000017">
    <property type="protein sequence ID" value="RKK05381.1"/>
    <property type="molecule type" value="Genomic_DNA"/>
</dbReference>
<evidence type="ECO:0000313" key="3">
    <source>
        <dbReference type="EMBL" id="RKK05381.1"/>
    </source>
</evidence>
<proteinExistence type="predicted"/>
<evidence type="ECO:0000313" key="4">
    <source>
        <dbReference type="EMBL" id="RMI19142.1"/>
    </source>
</evidence>
<protein>
    <submittedName>
        <fullName evidence="3">Uncharacterized protein</fullName>
    </submittedName>
</protein>
<name>A0A3A9JJH5_9PROT</name>
<keyword evidence="5" id="KW-1185">Reference proteome</keyword>
<keyword evidence="1" id="KW-0175">Coiled coil</keyword>
<evidence type="ECO:0000256" key="2">
    <source>
        <dbReference type="SAM" id="MobiDB-lite"/>
    </source>
</evidence>
<organism evidence="3 6">
    <name type="scientific">Teichococcus wenyumeiae</name>
    <dbReference type="NCBI Taxonomy" id="2478470"/>
    <lineage>
        <taxon>Bacteria</taxon>
        <taxon>Pseudomonadati</taxon>
        <taxon>Pseudomonadota</taxon>
        <taxon>Alphaproteobacteria</taxon>
        <taxon>Acetobacterales</taxon>
        <taxon>Roseomonadaceae</taxon>
        <taxon>Roseomonas</taxon>
    </lineage>
</organism>
<dbReference type="GO" id="GO:0004713">
    <property type="term" value="F:protein tyrosine kinase activity"/>
    <property type="evidence" value="ECO:0007669"/>
    <property type="project" value="TreeGrafter"/>
</dbReference>
<accession>A0A3A9JJH5</accession>
<dbReference type="Gene3D" id="3.40.50.300">
    <property type="entry name" value="P-loop containing nucleotide triphosphate hydrolases"/>
    <property type="match status" value="2"/>
</dbReference>
<evidence type="ECO:0000313" key="5">
    <source>
        <dbReference type="Proteomes" id="UP000274097"/>
    </source>
</evidence>
<dbReference type="EMBL" id="RFLX01000024">
    <property type="protein sequence ID" value="RMI19142.1"/>
    <property type="molecule type" value="Genomic_DNA"/>
</dbReference>
<dbReference type="InParanoid" id="A0A3A9JJH5"/>
<dbReference type="SUPFAM" id="SSF52540">
    <property type="entry name" value="P-loop containing nucleoside triphosphate hydrolases"/>
    <property type="match status" value="1"/>
</dbReference>
<dbReference type="Proteomes" id="UP000274097">
    <property type="component" value="Unassembled WGS sequence"/>
</dbReference>